<evidence type="ECO:0000259" key="3">
    <source>
        <dbReference type="PROSITE" id="PS51186"/>
    </source>
</evidence>
<accession>A0ABV3FW10</accession>
<dbReference type="Gene3D" id="3.40.630.30">
    <property type="match status" value="1"/>
</dbReference>
<dbReference type="Proteomes" id="UP001551695">
    <property type="component" value="Unassembled WGS sequence"/>
</dbReference>
<dbReference type="PANTHER" id="PTHR43877">
    <property type="entry name" value="AMINOALKYLPHOSPHONATE N-ACETYLTRANSFERASE-RELATED-RELATED"/>
    <property type="match status" value="1"/>
</dbReference>
<reference evidence="4 5" key="1">
    <citation type="submission" date="2024-06" db="EMBL/GenBank/DDBJ databases">
        <title>The Natural Products Discovery Center: Release of the First 8490 Sequenced Strains for Exploring Actinobacteria Biosynthetic Diversity.</title>
        <authorList>
            <person name="Kalkreuter E."/>
            <person name="Kautsar S.A."/>
            <person name="Yang D."/>
            <person name="Bader C.D."/>
            <person name="Teijaro C.N."/>
            <person name="Fluegel L."/>
            <person name="Davis C.M."/>
            <person name="Simpson J.R."/>
            <person name="Lauterbach L."/>
            <person name="Steele A.D."/>
            <person name="Gui C."/>
            <person name="Meng S."/>
            <person name="Li G."/>
            <person name="Viehrig K."/>
            <person name="Ye F."/>
            <person name="Su P."/>
            <person name="Kiefer A.F."/>
            <person name="Nichols A."/>
            <person name="Cepeda A.J."/>
            <person name="Yan W."/>
            <person name="Fan B."/>
            <person name="Jiang Y."/>
            <person name="Adhikari A."/>
            <person name="Zheng C.-J."/>
            <person name="Schuster L."/>
            <person name="Cowan T.M."/>
            <person name="Smanski M.J."/>
            <person name="Chevrette M.G."/>
            <person name="De Carvalho L.P.S."/>
            <person name="Shen B."/>
        </authorList>
    </citation>
    <scope>NUCLEOTIDE SEQUENCE [LARGE SCALE GENOMIC DNA]</scope>
    <source>
        <strain evidence="4 5">NPDC050403</strain>
    </source>
</reference>
<evidence type="ECO:0000256" key="2">
    <source>
        <dbReference type="ARBA" id="ARBA00023315"/>
    </source>
</evidence>
<dbReference type="InterPro" id="IPR050832">
    <property type="entry name" value="Bact_Acetyltransf"/>
</dbReference>
<dbReference type="InterPro" id="IPR000182">
    <property type="entry name" value="GNAT_dom"/>
</dbReference>
<dbReference type="PROSITE" id="PS51186">
    <property type="entry name" value="GNAT"/>
    <property type="match status" value="1"/>
</dbReference>
<comment type="caution">
    <text evidence="4">The sequence shown here is derived from an EMBL/GenBank/DDBJ whole genome shotgun (WGS) entry which is preliminary data.</text>
</comment>
<organism evidence="4 5">
    <name type="scientific">Nocardia aurea</name>
    <dbReference type="NCBI Taxonomy" id="2144174"/>
    <lineage>
        <taxon>Bacteria</taxon>
        <taxon>Bacillati</taxon>
        <taxon>Actinomycetota</taxon>
        <taxon>Actinomycetes</taxon>
        <taxon>Mycobacteriales</taxon>
        <taxon>Nocardiaceae</taxon>
        <taxon>Nocardia</taxon>
    </lineage>
</organism>
<evidence type="ECO:0000256" key="1">
    <source>
        <dbReference type="ARBA" id="ARBA00022679"/>
    </source>
</evidence>
<protein>
    <submittedName>
        <fullName evidence="4">GNAT family N-acetyltransferase</fullName>
    </submittedName>
</protein>
<gene>
    <name evidence="4" type="ORF">AB0I48_18785</name>
</gene>
<evidence type="ECO:0000313" key="4">
    <source>
        <dbReference type="EMBL" id="MEV0709613.1"/>
    </source>
</evidence>
<feature type="domain" description="N-acetyltransferase" evidence="3">
    <location>
        <begin position="1"/>
        <end position="168"/>
    </location>
</feature>
<name>A0ABV3FW10_9NOCA</name>
<sequence length="168" mass="18449">MIIRSGGEADIAAISALHTASWRSAYDEILPAWYLDGPLPGDHLDRWQQRLADASSPGLFIAEADSVLVGFVYLQLAEDRRVIIDNLHAAPLHRGVGVGTRLIEAGLLWAANAYPGRSVYLEVFRENTAAIAFYERRGGRRTASGITRFEAGFEVPVYEYTWSSVGPA</sequence>
<dbReference type="EMBL" id="JBFAKC010000007">
    <property type="protein sequence ID" value="MEV0709613.1"/>
    <property type="molecule type" value="Genomic_DNA"/>
</dbReference>
<dbReference type="RefSeq" id="WP_157978352.1">
    <property type="nucleotide sequence ID" value="NZ_JBFAKC010000007.1"/>
</dbReference>
<dbReference type="Pfam" id="PF00583">
    <property type="entry name" value="Acetyltransf_1"/>
    <property type="match status" value="1"/>
</dbReference>
<evidence type="ECO:0000313" key="5">
    <source>
        <dbReference type="Proteomes" id="UP001551695"/>
    </source>
</evidence>
<keyword evidence="1" id="KW-0808">Transferase</keyword>
<keyword evidence="5" id="KW-1185">Reference proteome</keyword>
<keyword evidence="2" id="KW-0012">Acyltransferase</keyword>
<proteinExistence type="predicted"/>
<dbReference type="CDD" id="cd04301">
    <property type="entry name" value="NAT_SF"/>
    <property type="match status" value="1"/>
</dbReference>
<dbReference type="PANTHER" id="PTHR43877:SF2">
    <property type="entry name" value="AMINOALKYLPHOSPHONATE N-ACETYLTRANSFERASE-RELATED"/>
    <property type="match status" value="1"/>
</dbReference>
<dbReference type="SUPFAM" id="SSF55729">
    <property type="entry name" value="Acyl-CoA N-acyltransferases (Nat)"/>
    <property type="match status" value="1"/>
</dbReference>
<dbReference type="InterPro" id="IPR016181">
    <property type="entry name" value="Acyl_CoA_acyltransferase"/>
</dbReference>